<feature type="transmembrane region" description="Helical" evidence="7">
    <location>
        <begin position="202"/>
        <end position="221"/>
    </location>
</feature>
<evidence type="ECO:0000313" key="9">
    <source>
        <dbReference type="EMBL" id="GAA5158095.1"/>
    </source>
</evidence>
<dbReference type="Proteomes" id="UP001500192">
    <property type="component" value="Unassembled WGS sequence"/>
</dbReference>
<dbReference type="InterPro" id="IPR022764">
    <property type="entry name" value="Peptidase_S54_rhomboid_dom"/>
</dbReference>
<evidence type="ECO:0000256" key="6">
    <source>
        <dbReference type="ARBA" id="ARBA00023136"/>
    </source>
</evidence>
<keyword evidence="5 7" id="KW-1133">Transmembrane helix</keyword>
<keyword evidence="3 7" id="KW-0812">Transmembrane</keyword>
<dbReference type="Pfam" id="PF01694">
    <property type="entry name" value="Rhomboid"/>
    <property type="match status" value="1"/>
</dbReference>
<feature type="domain" description="Peptidase S54 rhomboid" evidence="8">
    <location>
        <begin position="136"/>
        <end position="267"/>
    </location>
</feature>
<dbReference type="Gene3D" id="1.20.1540.10">
    <property type="entry name" value="Rhomboid-like"/>
    <property type="match status" value="1"/>
</dbReference>
<organism evidence="9 10">
    <name type="scientific">Amycolatopsis dongchuanensis</name>
    <dbReference type="NCBI Taxonomy" id="1070866"/>
    <lineage>
        <taxon>Bacteria</taxon>
        <taxon>Bacillati</taxon>
        <taxon>Actinomycetota</taxon>
        <taxon>Actinomycetes</taxon>
        <taxon>Pseudonocardiales</taxon>
        <taxon>Pseudonocardiaceae</taxon>
        <taxon>Amycolatopsis</taxon>
    </lineage>
</organism>
<feature type="transmembrane region" description="Helical" evidence="7">
    <location>
        <begin position="275"/>
        <end position="295"/>
    </location>
</feature>
<evidence type="ECO:0000313" key="10">
    <source>
        <dbReference type="Proteomes" id="UP001500192"/>
    </source>
</evidence>
<dbReference type="PANTHER" id="PTHR43731">
    <property type="entry name" value="RHOMBOID PROTEASE"/>
    <property type="match status" value="1"/>
</dbReference>
<keyword evidence="9" id="KW-0645">Protease</keyword>
<evidence type="ECO:0000256" key="4">
    <source>
        <dbReference type="ARBA" id="ARBA00022801"/>
    </source>
</evidence>
<evidence type="ECO:0000256" key="1">
    <source>
        <dbReference type="ARBA" id="ARBA00004141"/>
    </source>
</evidence>
<evidence type="ECO:0000256" key="2">
    <source>
        <dbReference type="ARBA" id="ARBA00009045"/>
    </source>
</evidence>
<feature type="transmembrane region" description="Helical" evidence="7">
    <location>
        <begin position="146"/>
        <end position="165"/>
    </location>
</feature>
<protein>
    <submittedName>
        <fullName evidence="9">Rhomboid family intramembrane serine protease</fullName>
    </submittedName>
</protein>
<keyword evidence="4" id="KW-0378">Hydrolase</keyword>
<reference evidence="10" key="1">
    <citation type="journal article" date="2019" name="Int. J. Syst. Evol. Microbiol.">
        <title>The Global Catalogue of Microorganisms (GCM) 10K type strain sequencing project: providing services to taxonomists for standard genome sequencing and annotation.</title>
        <authorList>
            <consortium name="The Broad Institute Genomics Platform"/>
            <consortium name="The Broad Institute Genome Sequencing Center for Infectious Disease"/>
            <person name="Wu L."/>
            <person name="Ma J."/>
        </authorList>
    </citation>
    <scope>NUCLEOTIDE SEQUENCE [LARGE SCALE GENOMIC DNA]</scope>
    <source>
        <strain evidence="10">JCM 18054</strain>
    </source>
</reference>
<keyword evidence="6 7" id="KW-0472">Membrane</keyword>
<dbReference type="InterPro" id="IPR035952">
    <property type="entry name" value="Rhomboid-like_sf"/>
</dbReference>
<evidence type="ECO:0000256" key="3">
    <source>
        <dbReference type="ARBA" id="ARBA00022692"/>
    </source>
</evidence>
<evidence type="ECO:0000256" key="5">
    <source>
        <dbReference type="ARBA" id="ARBA00022989"/>
    </source>
</evidence>
<name>A0ABP9Q7U4_9PSEU</name>
<dbReference type="EMBL" id="BAABIB010000045">
    <property type="protein sequence ID" value="GAA5158095.1"/>
    <property type="molecule type" value="Genomic_DNA"/>
</dbReference>
<evidence type="ECO:0000259" key="8">
    <source>
        <dbReference type="Pfam" id="PF01694"/>
    </source>
</evidence>
<dbReference type="GO" id="GO:0008233">
    <property type="term" value="F:peptidase activity"/>
    <property type="evidence" value="ECO:0007669"/>
    <property type="project" value="UniProtKB-KW"/>
</dbReference>
<feature type="transmembrane region" description="Helical" evidence="7">
    <location>
        <begin position="177"/>
        <end position="196"/>
    </location>
</feature>
<comment type="caution">
    <text evidence="9">The sequence shown here is derived from an EMBL/GenBank/DDBJ whole genome shotgun (WGS) entry which is preliminary data.</text>
</comment>
<dbReference type="SUPFAM" id="SSF144091">
    <property type="entry name" value="Rhomboid-like"/>
    <property type="match status" value="1"/>
</dbReference>
<dbReference type="GO" id="GO:0006508">
    <property type="term" value="P:proteolysis"/>
    <property type="evidence" value="ECO:0007669"/>
    <property type="project" value="UniProtKB-KW"/>
</dbReference>
<proteinExistence type="inferred from homology"/>
<comment type="subcellular location">
    <subcellularLocation>
        <location evidence="1">Membrane</location>
        <topology evidence="1">Multi-pass membrane protein</topology>
    </subcellularLocation>
</comment>
<sequence>MGGIVNEPIPHTPPAALPGCWWHPSRQTGLSCTRCGRPACPDCLREAAVGAQCIDCVQAGRREHETSRRQHRALGHGARTIAGARVSSRLVVTPVLIALNVLVYAITAVEAHDPMNNRLSSLFNAWVLWPPGIAGGEWWRLLTAGFLHYGPIHLVVNMFSLWIIGRELEVLLGKVRYLALYGLSLLGGSVLVYLFGAFDGPTAGASGAIYGLLGGILVAVLRLRLNPVPAIGTIVLNLIITVTLPNISLFGHLGGLVVGALATAALVYAPEKNRVAWQSGALAVLLVALLGVFFLRDAQLASVVCTGSGAGLQCSAP</sequence>
<feature type="transmembrane region" description="Helical" evidence="7">
    <location>
        <begin position="90"/>
        <end position="109"/>
    </location>
</feature>
<evidence type="ECO:0000256" key="7">
    <source>
        <dbReference type="SAM" id="Phobius"/>
    </source>
</evidence>
<accession>A0ABP9Q7U4</accession>
<gene>
    <name evidence="9" type="ORF">GCM10023214_18680</name>
</gene>
<comment type="similarity">
    <text evidence="2">Belongs to the peptidase S54 family.</text>
</comment>
<dbReference type="PANTHER" id="PTHR43731:SF14">
    <property type="entry name" value="PRESENILIN-ASSOCIATED RHOMBOID-LIKE PROTEIN, MITOCHONDRIAL"/>
    <property type="match status" value="1"/>
</dbReference>
<keyword evidence="10" id="KW-1185">Reference proteome</keyword>
<dbReference type="InterPro" id="IPR050925">
    <property type="entry name" value="Rhomboid_protease_S54"/>
</dbReference>